<reference evidence="2 3" key="1">
    <citation type="journal article" date="2013" name="Int. J. Syst. Evol. Microbiol.">
        <title>Sphingomonas kyungheensis sp. nov., a bacterium with ginsenoside-converting activity isolated from soil of a ginseng field.</title>
        <authorList>
            <person name="Son H.M."/>
            <person name="Yang J.E."/>
            <person name="Park Y."/>
            <person name="Han C.K."/>
            <person name="Kim S.G."/>
            <person name="Kook M."/>
            <person name="Yi T.H."/>
        </authorList>
    </citation>
    <scope>NUCLEOTIDE SEQUENCE [LARGE SCALE GENOMIC DNA]</scope>
    <source>
        <strain evidence="2 3">LMG 26582</strain>
    </source>
</reference>
<name>A0ABU8H2C2_9SPHN</name>
<sequence>MTTRLPNRLPRQLLLVVALAAAVPADASNRLIAAGARVSIARTPLTVTPASEWNRLGARPGRNAEVWTLDGDTLNALTFYAAIGEGKTLFRQADRREHPLPPVNRTMLLTDIPTLLENSYRSALGVATMTIDHVEPTPFAGAGGVHFSYAFVRPEEAIHVRGEGFGTLRDGKLYLITYEAPALYYFERSAAAARQVAESARLD</sequence>
<proteinExistence type="predicted"/>
<dbReference type="Proteomes" id="UP001367771">
    <property type="component" value="Unassembled WGS sequence"/>
</dbReference>
<feature type="chain" id="PRO_5046512843" evidence="1">
    <location>
        <begin position="28"/>
        <end position="203"/>
    </location>
</feature>
<dbReference type="RefSeq" id="WP_336545027.1">
    <property type="nucleotide sequence ID" value="NZ_JBBBDM010000003.1"/>
</dbReference>
<dbReference type="EMBL" id="JBBBDM010000003">
    <property type="protein sequence ID" value="MEI5687142.1"/>
    <property type="molecule type" value="Genomic_DNA"/>
</dbReference>
<organism evidence="2 3">
    <name type="scientific">Sphingomonas kyungheensis</name>
    <dbReference type="NCBI Taxonomy" id="1069987"/>
    <lineage>
        <taxon>Bacteria</taxon>
        <taxon>Pseudomonadati</taxon>
        <taxon>Pseudomonadota</taxon>
        <taxon>Alphaproteobacteria</taxon>
        <taxon>Sphingomonadales</taxon>
        <taxon>Sphingomonadaceae</taxon>
        <taxon>Sphingomonas</taxon>
    </lineage>
</organism>
<protein>
    <submittedName>
        <fullName evidence="2">Uncharacterized protein</fullName>
    </submittedName>
</protein>
<gene>
    <name evidence="2" type="ORF">V8201_08640</name>
</gene>
<keyword evidence="1" id="KW-0732">Signal</keyword>
<evidence type="ECO:0000256" key="1">
    <source>
        <dbReference type="SAM" id="SignalP"/>
    </source>
</evidence>
<comment type="caution">
    <text evidence="2">The sequence shown here is derived from an EMBL/GenBank/DDBJ whole genome shotgun (WGS) entry which is preliminary data.</text>
</comment>
<accession>A0ABU8H2C2</accession>
<keyword evidence="3" id="KW-1185">Reference proteome</keyword>
<evidence type="ECO:0000313" key="2">
    <source>
        <dbReference type="EMBL" id="MEI5687142.1"/>
    </source>
</evidence>
<evidence type="ECO:0000313" key="3">
    <source>
        <dbReference type="Proteomes" id="UP001367771"/>
    </source>
</evidence>
<feature type="signal peptide" evidence="1">
    <location>
        <begin position="1"/>
        <end position="27"/>
    </location>
</feature>